<dbReference type="GO" id="GO:0030288">
    <property type="term" value="C:outer membrane-bounded periplasmic space"/>
    <property type="evidence" value="ECO:0007669"/>
    <property type="project" value="TreeGrafter"/>
</dbReference>
<organism evidence="4 5">
    <name type="scientific">Neobacillus citreus</name>
    <dbReference type="NCBI Taxonomy" id="2833578"/>
    <lineage>
        <taxon>Bacteria</taxon>
        <taxon>Bacillati</taxon>
        <taxon>Bacillota</taxon>
        <taxon>Bacilli</taxon>
        <taxon>Bacillales</taxon>
        <taxon>Bacillaceae</taxon>
        <taxon>Neobacillus</taxon>
    </lineage>
</organism>
<dbReference type="PROSITE" id="PS51724">
    <property type="entry name" value="SPOR"/>
    <property type="match status" value="1"/>
</dbReference>
<dbReference type="SMART" id="SM00646">
    <property type="entry name" value="Ami_3"/>
    <property type="match status" value="1"/>
</dbReference>
<dbReference type="InterPro" id="IPR050695">
    <property type="entry name" value="N-acetylmuramoyl_amidase_3"/>
</dbReference>
<dbReference type="GO" id="GO:0042834">
    <property type="term" value="F:peptidoglycan binding"/>
    <property type="evidence" value="ECO:0007669"/>
    <property type="project" value="InterPro"/>
</dbReference>
<evidence type="ECO:0000256" key="1">
    <source>
        <dbReference type="ARBA" id="ARBA00022801"/>
    </source>
</evidence>
<evidence type="ECO:0000313" key="5">
    <source>
        <dbReference type="Proteomes" id="UP000677265"/>
    </source>
</evidence>
<feature type="compositionally biased region" description="Pro residues" evidence="2">
    <location>
        <begin position="187"/>
        <end position="207"/>
    </location>
</feature>
<gene>
    <name evidence="4" type="ORF">KHB02_017080</name>
</gene>
<feature type="compositionally biased region" description="Polar residues" evidence="2">
    <location>
        <begin position="324"/>
        <end position="335"/>
    </location>
</feature>
<dbReference type="GO" id="GO:0008745">
    <property type="term" value="F:N-acetylmuramoyl-L-alanine amidase activity"/>
    <property type="evidence" value="ECO:0007669"/>
    <property type="project" value="UniProtKB-EC"/>
</dbReference>
<keyword evidence="5" id="KW-1185">Reference proteome</keyword>
<feature type="compositionally biased region" description="Polar residues" evidence="2">
    <location>
        <begin position="293"/>
        <end position="304"/>
    </location>
</feature>
<dbReference type="PANTHER" id="PTHR30404">
    <property type="entry name" value="N-ACETYLMURAMOYL-L-ALANINE AMIDASE"/>
    <property type="match status" value="1"/>
</dbReference>
<feature type="domain" description="SPOR" evidence="3">
    <location>
        <begin position="209"/>
        <end position="288"/>
    </location>
</feature>
<dbReference type="SUPFAM" id="SSF53187">
    <property type="entry name" value="Zn-dependent exopeptidases"/>
    <property type="match status" value="1"/>
</dbReference>
<feature type="region of interest" description="Disordered" evidence="2">
    <location>
        <begin position="184"/>
        <end position="208"/>
    </location>
</feature>
<dbReference type="Pfam" id="PF05036">
    <property type="entry name" value="SPOR"/>
    <property type="match status" value="1"/>
</dbReference>
<evidence type="ECO:0000256" key="2">
    <source>
        <dbReference type="SAM" id="MobiDB-lite"/>
    </source>
</evidence>
<feature type="region of interest" description="Disordered" evidence="2">
    <location>
        <begin position="1"/>
        <end position="20"/>
    </location>
</feature>
<dbReference type="EC" id="3.5.1.28" evidence="4"/>
<reference evidence="4 5" key="1">
    <citation type="submission" date="2022-03" db="EMBL/GenBank/DDBJ databases">
        <title>Novel Bacillus species.</title>
        <authorList>
            <person name="Liu G."/>
        </authorList>
    </citation>
    <scope>NUCLEOTIDE SEQUENCE [LARGE SCALE GENOMIC DNA]</scope>
    <source>
        <strain evidence="4 5">FJAT-50051</strain>
    </source>
</reference>
<dbReference type="Proteomes" id="UP000677265">
    <property type="component" value="Unassembled WGS sequence"/>
</dbReference>
<dbReference type="Gene3D" id="3.40.630.40">
    <property type="entry name" value="Zn-dependent exopeptidases"/>
    <property type="match status" value="1"/>
</dbReference>
<evidence type="ECO:0000259" key="3">
    <source>
        <dbReference type="PROSITE" id="PS51724"/>
    </source>
</evidence>
<feature type="compositionally biased region" description="Low complexity" evidence="2">
    <location>
        <begin position="353"/>
        <end position="364"/>
    </location>
</feature>
<dbReference type="GO" id="GO:0009253">
    <property type="term" value="P:peptidoglycan catabolic process"/>
    <property type="evidence" value="ECO:0007669"/>
    <property type="project" value="InterPro"/>
</dbReference>
<sequence>MKIYLDPGHGGNDPGAQGNGLNEKDVTLDIALKLRSILVNQFENVSVKMSRESDITKSLGARTSEANAWGADFYLSIHINSAGASAQGYEDYIYNGLSRSSRTAQIQGIIHAEVMKVNELIDRGTRQANYHVLRESNMEAVLTENGFISNAHDSALMKQDAWRQKVAQGHANGLAAAFNLVRKNKPAPAPQPAPTPAPAAQPAPAPSTPVSGTLFKVYSGSFKSRENADDRVAKLRSMGFDAFVDITNISGGTWYRVQIGAFANRENAEQRLKVVQIAGFNDSFIIIEGGGVTATSPTGGTSRTPDNSGASDSNSSGNAPSPEVGSSTGSVTNEGSEAAPSGTADPNNGTALGGDSETSSGSETVIEAPSAPVQDSTINSIFGPTFLSPEHMNRFVKTVNPSAPDLGSLYLKYGEYYGIRGDVAFAQAVHETNFFRFTGVVKPGQDNFAGIGATGPDNPGASFQTPEEGVIAHLQHLFAYATTNPLPNQYPLVDPRFHLVNRGSGPTWTSLNGKWAVPGTTYGQSVLNLYKRMVNFSIQNLDSIQKDIPY</sequence>
<dbReference type="InterPro" id="IPR007730">
    <property type="entry name" value="SPOR-like_dom"/>
</dbReference>
<dbReference type="InterPro" id="IPR002508">
    <property type="entry name" value="MurNAc-LAA_cat"/>
</dbReference>
<dbReference type="GO" id="GO:0004040">
    <property type="term" value="F:amidase activity"/>
    <property type="evidence" value="ECO:0007669"/>
    <property type="project" value="InterPro"/>
</dbReference>
<dbReference type="SUPFAM" id="SSF110997">
    <property type="entry name" value="Sporulation related repeat"/>
    <property type="match status" value="1"/>
</dbReference>
<dbReference type="PANTHER" id="PTHR30404:SF0">
    <property type="entry name" value="N-ACETYLMURAMOYL-L-ALANINE AMIDASE AMIC"/>
    <property type="match status" value="1"/>
</dbReference>
<name>A0A9J6MU67_9BACI</name>
<evidence type="ECO:0000313" key="4">
    <source>
        <dbReference type="EMBL" id="MCH6267234.1"/>
    </source>
</evidence>
<dbReference type="InterPro" id="IPR036680">
    <property type="entry name" value="SPOR-like_sf"/>
</dbReference>
<dbReference type="Pfam" id="PF01520">
    <property type="entry name" value="Amidase_3"/>
    <property type="match status" value="1"/>
</dbReference>
<comment type="caution">
    <text evidence="4">The sequence shown here is derived from an EMBL/GenBank/DDBJ whole genome shotgun (WGS) entry which is preliminary data.</text>
</comment>
<dbReference type="Gene3D" id="3.30.70.1070">
    <property type="entry name" value="Sporulation related repeat"/>
    <property type="match status" value="1"/>
</dbReference>
<feature type="region of interest" description="Disordered" evidence="2">
    <location>
        <begin position="291"/>
        <end position="378"/>
    </location>
</feature>
<accession>A0A9J6MU67</accession>
<keyword evidence="1 4" id="KW-0378">Hydrolase</keyword>
<proteinExistence type="predicted"/>
<dbReference type="EMBL" id="JAGYPE020000032">
    <property type="protein sequence ID" value="MCH6267234.1"/>
    <property type="molecule type" value="Genomic_DNA"/>
</dbReference>
<protein>
    <submittedName>
        <fullName evidence="4">N-acetylmuramoyl-L-alanine amidase</fullName>
        <ecNumber evidence="4">3.5.1.28</ecNumber>
    </submittedName>
</protein>
<dbReference type="AlphaFoldDB" id="A0A9J6MU67"/>
<dbReference type="CDD" id="cd02696">
    <property type="entry name" value="MurNAc-LAA"/>
    <property type="match status" value="1"/>
</dbReference>
<feature type="compositionally biased region" description="Low complexity" evidence="2">
    <location>
        <begin position="305"/>
        <end position="322"/>
    </location>
</feature>
<dbReference type="RefSeq" id="WP_241113916.1">
    <property type="nucleotide sequence ID" value="NZ_JAGYPE020000032.1"/>
</dbReference>